<comment type="subcellular location">
    <subcellularLocation>
        <location evidence="3">Cytoplasm</location>
    </subcellularLocation>
    <text evidence="3">The tmRNA-SmpB complex associates with stalled 70S ribosomes.</text>
</comment>
<dbReference type="NCBIfam" id="NF003843">
    <property type="entry name" value="PRK05422.1"/>
    <property type="match status" value="1"/>
</dbReference>
<organism evidence="5 6">
    <name type="scientific">Massilicoli timonensis</name>
    <dbReference type="NCBI Taxonomy" id="2015901"/>
    <lineage>
        <taxon>Bacteria</taxon>
        <taxon>Bacillati</taxon>
        <taxon>Bacillota</taxon>
        <taxon>Erysipelotrichia</taxon>
        <taxon>Erysipelotrichales</taxon>
        <taxon>Erysipelotrichaceae</taxon>
        <taxon>Massilicoli</taxon>
    </lineage>
</organism>
<accession>A0ABT1SMM8</accession>
<dbReference type="PANTHER" id="PTHR30308:SF2">
    <property type="entry name" value="SSRA-BINDING PROTEIN"/>
    <property type="match status" value="1"/>
</dbReference>
<dbReference type="CDD" id="cd09294">
    <property type="entry name" value="SmpB"/>
    <property type="match status" value="1"/>
</dbReference>
<keyword evidence="6" id="KW-1185">Reference proteome</keyword>
<dbReference type="InterPro" id="IPR023620">
    <property type="entry name" value="SmpB"/>
</dbReference>
<dbReference type="EMBL" id="JANGCH010000008">
    <property type="protein sequence ID" value="MCQ5121960.1"/>
    <property type="molecule type" value="Genomic_DNA"/>
</dbReference>
<gene>
    <name evidence="3 5" type="primary">smpB</name>
    <name evidence="5" type="ORF">NE663_06780</name>
</gene>
<dbReference type="Gene3D" id="2.40.280.10">
    <property type="match status" value="1"/>
</dbReference>
<sequence>MANRKVIAYNRKAAHDYFLEDRYEAGLVLTGTEIKSIRKGKVQLKDSYISFVNQEAFIKEMHIAPYDFGNRFNHDETRIRKLLLHREEIRKLQQKVKLKGYTIVPTSLYLEKGLAKLEIALAKGKELHDKRQSEKERDAKREIAKAMKRY</sequence>
<dbReference type="HAMAP" id="MF_00023">
    <property type="entry name" value="SmpB"/>
    <property type="match status" value="1"/>
</dbReference>
<evidence type="ECO:0000256" key="3">
    <source>
        <dbReference type="HAMAP-Rule" id="MF_00023"/>
    </source>
</evidence>
<evidence type="ECO:0000256" key="4">
    <source>
        <dbReference type="SAM" id="MobiDB-lite"/>
    </source>
</evidence>
<keyword evidence="2 3" id="KW-0694">RNA-binding</keyword>
<dbReference type="SUPFAM" id="SSF74982">
    <property type="entry name" value="Small protein B (SmpB)"/>
    <property type="match status" value="1"/>
</dbReference>
<comment type="caution">
    <text evidence="5">The sequence shown here is derived from an EMBL/GenBank/DDBJ whole genome shotgun (WGS) entry which is preliminary data.</text>
</comment>
<dbReference type="RefSeq" id="WP_102269168.1">
    <property type="nucleotide sequence ID" value="NZ_CALVCM010000014.1"/>
</dbReference>
<dbReference type="InterPro" id="IPR020081">
    <property type="entry name" value="SsrA-bd_prot_CS"/>
</dbReference>
<dbReference type="PANTHER" id="PTHR30308">
    <property type="entry name" value="TMRNA-BINDING COMPONENT OF TRANS-TRANSLATION TAGGING COMPLEX"/>
    <property type="match status" value="1"/>
</dbReference>
<comment type="function">
    <text evidence="3">Required for rescue of stalled ribosomes mediated by trans-translation. Binds to transfer-messenger RNA (tmRNA), required for stable association of tmRNA with ribosomes. tmRNA and SmpB together mimic tRNA shape, replacing the anticodon stem-loop with SmpB. tmRNA is encoded by the ssrA gene; the 2 termini fold to resemble tRNA(Ala) and it encodes a 'tag peptide', a short internal open reading frame. During trans-translation Ala-aminoacylated tmRNA acts like a tRNA, entering the A-site of stalled ribosomes, displacing the stalled mRNA. The ribosome then switches to translate the ORF on the tmRNA; the nascent peptide is terminated with the 'tag peptide' encoded by the tmRNA and targeted for degradation. The ribosome is freed to recommence translation, which seems to be the essential function of trans-translation.</text>
</comment>
<reference evidence="5 6" key="1">
    <citation type="submission" date="2022-06" db="EMBL/GenBank/DDBJ databases">
        <title>Isolation of gut microbiota from human fecal samples.</title>
        <authorList>
            <person name="Pamer E.G."/>
            <person name="Barat B."/>
            <person name="Waligurski E."/>
            <person name="Medina S."/>
            <person name="Paddock L."/>
            <person name="Mostad J."/>
        </authorList>
    </citation>
    <scope>NUCLEOTIDE SEQUENCE [LARGE SCALE GENOMIC DNA]</scope>
    <source>
        <strain evidence="5 6">DFI.6.1</strain>
    </source>
</reference>
<protein>
    <recommendedName>
        <fullName evidence="3">SsrA-binding protein</fullName>
    </recommendedName>
    <alternativeName>
        <fullName evidence="3">Small protein B</fullName>
    </alternativeName>
</protein>
<dbReference type="InterPro" id="IPR000037">
    <property type="entry name" value="SsrA-bd_prot"/>
</dbReference>
<evidence type="ECO:0000256" key="2">
    <source>
        <dbReference type="ARBA" id="ARBA00022884"/>
    </source>
</evidence>
<name>A0ABT1SMM8_9FIRM</name>
<keyword evidence="1 3" id="KW-0963">Cytoplasm</keyword>
<dbReference type="Pfam" id="PF01668">
    <property type="entry name" value="SmpB"/>
    <property type="match status" value="1"/>
</dbReference>
<feature type="region of interest" description="Disordered" evidence="4">
    <location>
        <begin position="128"/>
        <end position="150"/>
    </location>
</feature>
<evidence type="ECO:0000256" key="1">
    <source>
        <dbReference type="ARBA" id="ARBA00022490"/>
    </source>
</evidence>
<proteinExistence type="inferred from homology"/>
<dbReference type="PROSITE" id="PS01317">
    <property type="entry name" value="SSRP"/>
    <property type="match status" value="1"/>
</dbReference>
<evidence type="ECO:0000313" key="6">
    <source>
        <dbReference type="Proteomes" id="UP001524435"/>
    </source>
</evidence>
<evidence type="ECO:0000313" key="5">
    <source>
        <dbReference type="EMBL" id="MCQ5121960.1"/>
    </source>
</evidence>
<dbReference type="Proteomes" id="UP001524435">
    <property type="component" value="Unassembled WGS sequence"/>
</dbReference>
<comment type="similarity">
    <text evidence="3">Belongs to the SmpB family.</text>
</comment>
<dbReference type="NCBIfam" id="TIGR00086">
    <property type="entry name" value="smpB"/>
    <property type="match status" value="1"/>
</dbReference>